<keyword evidence="5" id="KW-0325">Glycoprotein</keyword>
<dbReference type="Gene3D" id="3.90.150.10">
    <property type="entry name" value="Variant Surface Glycoprotein, subunit A domain 1"/>
    <property type="match status" value="1"/>
</dbReference>
<evidence type="ECO:0000259" key="9">
    <source>
        <dbReference type="Pfam" id="PF00913"/>
    </source>
</evidence>
<dbReference type="SUPFAM" id="SSF58087">
    <property type="entry name" value="Variant surface glycoprotein (N-terminal domain)"/>
    <property type="match status" value="1"/>
</dbReference>
<dbReference type="EMBL" id="KX699897">
    <property type="protein sequence ID" value="APD73853.1"/>
    <property type="molecule type" value="Genomic_DNA"/>
</dbReference>
<feature type="signal peptide" evidence="8">
    <location>
        <begin position="1"/>
        <end position="23"/>
    </location>
</feature>
<dbReference type="GO" id="GO:0098552">
    <property type="term" value="C:side of membrane"/>
    <property type="evidence" value="ECO:0007669"/>
    <property type="project" value="UniProtKB-KW"/>
</dbReference>
<dbReference type="Gene3D" id="1.10.470.10">
    <property type="entry name" value="Variant Surface Glycoprotein, subunit A, domain 2"/>
    <property type="match status" value="1"/>
</dbReference>
<protein>
    <submittedName>
        <fullName evidence="10">Variant surface glycoprotein 1125.1704</fullName>
    </submittedName>
</protein>
<evidence type="ECO:0000256" key="4">
    <source>
        <dbReference type="ARBA" id="ARBA00023136"/>
    </source>
</evidence>
<feature type="chain" id="PRO_5012565767" evidence="8">
    <location>
        <begin position="24"/>
        <end position="458"/>
    </location>
</feature>
<feature type="region of interest" description="Disordered" evidence="7">
    <location>
        <begin position="398"/>
        <end position="422"/>
    </location>
</feature>
<sequence length="458" mass="48609">MKATVAQAAAALTLLVFTYSHHADTAQPALKEKMWKPLCRIAGELRKIPTIARGKIKKLQDSAKAGRELALKLSILAEQGTAENKNTAFVALAAGLTAQAEAKTSAVAAFTTVAMRATATAMEAVGGIEDTIRLLKTSATGGEYCLGSDATATADGSSMTKASGCEGNEPQLDGSEPSVAETVLSATGYAEIDTVTTTNGVADSDKCGMWKKQSLSSGPGHSTAATPELALGLLKITADEQVTRTSQQTISKSDRSEATTLLEKVHFDRLAVQAQETSGATTDVDALLKAAALDGAALAEVKRALKDTTPDITVADLETAAPKKLTELFKADGSNAPEIWKVAKKTPVADITAAGAKTKEIAAVTGIETLQATMSYYMRAKAAELKKLEAEFKKLKEDKENKKTKISEEKECNSAGDDEEKCKELKEKGCTYDENKDKPKFTLKKVKNKENKGKNRKR</sequence>
<keyword evidence="6" id="KW-0449">Lipoprotein</keyword>
<evidence type="ECO:0000256" key="7">
    <source>
        <dbReference type="SAM" id="MobiDB-lite"/>
    </source>
</evidence>
<dbReference type="Pfam" id="PF00913">
    <property type="entry name" value="Trypan_glycop"/>
    <property type="match status" value="1"/>
</dbReference>
<feature type="domain" description="Trypanosome variant surface glycoprotein A-type N-terminal" evidence="9">
    <location>
        <begin position="11"/>
        <end position="377"/>
    </location>
</feature>
<evidence type="ECO:0000256" key="1">
    <source>
        <dbReference type="ARBA" id="ARBA00004609"/>
    </source>
</evidence>
<dbReference type="AlphaFoldDB" id="A0A1J0R7J9"/>
<name>A0A1J0R7J9_9TRYP</name>
<evidence type="ECO:0000256" key="5">
    <source>
        <dbReference type="ARBA" id="ARBA00023180"/>
    </source>
</evidence>
<evidence type="ECO:0000256" key="3">
    <source>
        <dbReference type="ARBA" id="ARBA00022622"/>
    </source>
</evidence>
<dbReference type="VEuPathDB" id="TriTrypDB:Tb11.v5.1017"/>
<feature type="compositionally biased region" description="Basic and acidic residues" evidence="7">
    <location>
        <begin position="398"/>
        <end position="412"/>
    </location>
</feature>
<accession>A0A1J0R7J9</accession>
<feature type="region of interest" description="Disordered" evidence="7">
    <location>
        <begin position="156"/>
        <end position="176"/>
    </location>
</feature>
<evidence type="ECO:0000256" key="2">
    <source>
        <dbReference type="ARBA" id="ARBA00022475"/>
    </source>
</evidence>
<reference evidence="10" key="1">
    <citation type="submission" date="2016-08" db="EMBL/GenBank/DDBJ databases">
        <title>VSG repertoire of Trypanosoma brucei EATRO 1125.</title>
        <authorList>
            <person name="Cross G.A."/>
        </authorList>
    </citation>
    <scope>NUCLEOTIDE SEQUENCE</scope>
    <source>
        <strain evidence="10">EATRO 1125</strain>
    </source>
</reference>
<evidence type="ECO:0000256" key="8">
    <source>
        <dbReference type="SAM" id="SignalP"/>
    </source>
</evidence>
<dbReference type="GO" id="GO:0042783">
    <property type="term" value="P:symbiont-mediated evasion of host immune response"/>
    <property type="evidence" value="ECO:0007669"/>
    <property type="project" value="InterPro"/>
</dbReference>
<keyword evidence="3" id="KW-0336">GPI-anchor</keyword>
<comment type="subcellular location">
    <subcellularLocation>
        <location evidence="1">Cell membrane</location>
        <topology evidence="1">Lipid-anchor</topology>
        <topology evidence="1">GPI-anchor</topology>
    </subcellularLocation>
</comment>
<evidence type="ECO:0000313" key="10">
    <source>
        <dbReference type="EMBL" id="APD73853.1"/>
    </source>
</evidence>
<dbReference type="GO" id="GO:0005886">
    <property type="term" value="C:plasma membrane"/>
    <property type="evidence" value="ECO:0007669"/>
    <property type="project" value="UniProtKB-SubCell"/>
</dbReference>
<keyword evidence="2" id="KW-1003">Cell membrane</keyword>
<keyword evidence="8" id="KW-0732">Signal</keyword>
<keyword evidence="4" id="KW-0472">Membrane</keyword>
<evidence type="ECO:0000256" key="6">
    <source>
        <dbReference type="ARBA" id="ARBA00023288"/>
    </source>
</evidence>
<organism evidence="10">
    <name type="scientific">Trypanosoma brucei</name>
    <dbReference type="NCBI Taxonomy" id="5691"/>
    <lineage>
        <taxon>Eukaryota</taxon>
        <taxon>Discoba</taxon>
        <taxon>Euglenozoa</taxon>
        <taxon>Kinetoplastea</taxon>
        <taxon>Metakinetoplastina</taxon>
        <taxon>Trypanosomatida</taxon>
        <taxon>Trypanosomatidae</taxon>
        <taxon>Trypanosoma</taxon>
    </lineage>
</organism>
<proteinExistence type="predicted"/>
<dbReference type="InterPro" id="IPR001812">
    <property type="entry name" value="Trypano_VSG_A_N_dom"/>
</dbReference>